<evidence type="ECO:0000313" key="1">
    <source>
        <dbReference type="EMBL" id="MBW31351.1"/>
    </source>
</evidence>
<dbReference type="EMBL" id="GGFM01010600">
    <property type="protein sequence ID" value="MBW31351.1"/>
    <property type="molecule type" value="Transcribed_RNA"/>
</dbReference>
<organism evidence="1">
    <name type="scientific">Anopheles braziliensis</name>
    <dbReference type="NCBI Taxonomy" id="58242"/>
    <lineage>
        <taxon>Eukaryota</taxon>
        <taxon>Metazoa</taxon>
        <taxon>Ecdysozoa</taxon>
        <taxon>Arthropoda</taxon>
        <taxon>Hexapoda</taxon>
        <taxon>Insecta</taxon>
        <taxon>Pterygota</taxon>
        <taxon>Neoptera</taxon>
        <taxon>Endopterygota</taxon>
        <taxon>Diptera</taxon>
        <taxon>Nematocera</taxon>
        <taxon>Culicoidea</taxon>
        <taxon>Culicidae</taxon>
        <taxon>Anophelinae</taxon>
        <taxon>Anopheles</taxon>
    </lineage>
</organism>
<sequence>MVCVALCCSWCSTTCRLYCSTGYIENTSLNIYKERQRIFKKRNKTATRTEHIAETGLHIPTLLFILAPFSNSLCLWKYFSSDTAQLTTPT</sequence>
<accession>A0A2M3ZS33</accession>
<name>A0A2M3ZS33_9DIPT</name>
<dbReference type="AlphaFoldDB" id="A0A2M3ZS33"/>
<proteinExistence type="predicted"/>
<protein>
    <submittedName>
        <fullName evidence="1">Putative secreted peptide</fullName>
    </submittedName>
</protein>
<reference evidence="1" key="1">
    <citation type="submission" date="2018-01" db="EMBL/GenBank/DDBJ databases">
        <title>An insight into the sialome of Amazonian anophelines.</title>
        <authorList>
            <person name="Ribeiro J.M."/>
            <person name="Scarpassa V."/>
            <person name="Calvo E."/>
        </authorList>
    </citation>
    <scope>NUCLEOTIDE SEQUENCE</scope>
    <source>
        <tissue evidence="1">Salivary glands</tissue>
    </source>
</reference>